<dbReference type="PANTHER" id="PTHR33823:SF4">
    <property type="entry name" value="GENERAL STRESS PROTEIN 16O"/>
    <property type="match status" value="1"/>
</dbReference>
<reference evidence="6 7" key="1">
    <citation type="submission" date="2017-09" db="EMBL/GenBank/DDBJ databases">
        <authorList>
            <person name="Ehlers B."/>
            <person name="Leendertz F.H."/>
        </authorList>
    </citation>
    <scope>NUCLEOTIDE SEQUENCE [LARGE SCALE GENOMIC DNA]</scope>
    <source>
        <strain evidence="6 7">DSM 46844</strain>
    </source>
</reference>
<accession>A0A285EDB5</accession>
<keyword evidence="3" id="KW-0862">Zinc</keyword>
<dbReference type="RefSeq" id="WP_097206940.1">
    <property type="nucleotide sequence ID" value="NZ_JACHXB010000001.1"/>
</dbReference>
<organism evidence="6 7">
    <name type="scientific">Geodermatophilus sabuli</name>
    <dbReference type="NCBI Taxonomy" id="1564158"/>
    <lineage>
        <taxon>Bacteria</taxon>
        <taxon>Bacillati</taxon>
        <taxon>Actinomycetota</taxon>
        <taxon>Actinomycetes</taxon>
        <taxon>Geodermatophilales</taxon>
        <taxon>Geodermatophilaceae</taxon>
        <taxon>Geodermatophilus</taxon>
    </lineage>
</organism>
<dbReference type="PROSITE" id="PS51128">
    <property type="entry name" value="ZF_DKSA_2"/>
    <property type="match status" value="1"/>
</dbReference>
<feature type="zinc finger region" description="dksA C4-type" evidence="4">
    <location>
        <begin position="80"/>
        <end position="104"/>
    </location>
</feature>
<evidence type="ECO:0000256" key="4">
    <source>
        <dbReference type="PROSITE-ProRule" id="PRU00510"/>
    </source>
</evidence>
<dbReference type="Proteomes" id="UP000219514">
    <property type="component" value="Unassembled WGS sequence"/>
</dbReference>
<keyword evidence="1" id="KW-0479">Metal-binding</keyword>
<keyword evidence="2" id="KW-0863">Zinc-finger</keyword>
<name>A0A285EDB5_9ACTN</name>
<dbReference type="GO" id="GO:0008270">
    <property type="term" value="F:zinc ion binding"/>
    <property type="evidence" value="ECO:0007669"/>
    <property type="project" value="UniProtKB-KW"/>
</dbReference>
<dbReference type="Gene3D" id="1.20.120.910">
    <property type="entry name" value="DksA, coiled-coil domain"/>
    <property type="match status" value="1"/>
</dbReference>
<keyword evidence="7" id="KW-1185">Reference proteome</keyword>
<evidence type="ECO:0000259" key="5">
    <source>
        <dbReference type="Pfam" id="PF01258"/>
    </source>
</evidence>
<evidence type="ECO:0000256" key="1">
    <source>
        <dbReference type="ARBA" id="ARBA00022723"/>
    </source>
</evidence>
<protein>
    <submittedName>
        <fullName evidence="6">Transcriptional regulator, TraR/DksA family</fullName>
    </submittedName>
</protein>
<dbReference type="SUPFAM" id="SSF57716">
    <property type="entry name" value="Glucocorticoid receptor-like (DNA-binding domain)"/>
    <property type="match status" value="1"/>
</dbReference>
<proteinExistence type="predicted"/>
<dbReference type="PANTHER" id="PTHR33823">
    <property type="entry name" value="RNA POLYMERASE-BINDING TRANSCRIPTION FACTOR DKSA-RELATED"/>
    <property type="match status" value="1"/>
</dbReference>
<dbReference type="OrthoDB" id="1121111at2"/>
<dbReference type="AlphaFoldDB" id="A0A285EDB5"/>
<evidence type="ECO:0000313" key="6">
    <source>
        <dbReference type="EMBL" id="SNX96977.1"/>
    </source>
</evidence>
<gene>
    <name evidence="6" type="ORF">SAMN06893097_105318</name>
</gene>
<evidence type="ECO:0000256" key="2">
    <source>
        <dbReference type="ARBA" id="ARBA00022771"/>
    </source>
</evidence>
<sequence>MSTLATVPTTAAPEAPFASFRALLETQRADCVGQRDLALAETATSLPDPVAMSRAASLLRTIEEIDAALARIDAGSYGTCVHCGNAIPTERLEFRPFAAACVTCQQMR</sequence>
<dbReference type="Pfam" id="PF01258">
    <property type="entry name" value="zf-dskA_traR"/>
    <property type="match status" value="1"/>
</dbReference>
<dbReference type="InterPro" id="IPR000962">
    <property type="entry name" value="Znf_DskA_TraR"/>
</dbReference>
<evidence type="ECO:0000313" key="7">
    <source>
        <dbReference type="Proteomes" id="UP000219514"/>
    </source>
</evidence>
<feature type="domain" description="Zinc finger DksA/TraR C4-type" evidence="5">
    <location>
        <begin position="75"/>
        <end position="106"/>
    </location>
</feature>
<dbReference type="EMBL" id="OBDO01000005">
    <property type="protein sequence ID" value="SNX96977.1"/>
    <property type="molecule type" value="Genomic_DNA"/>
</dbReference>
<evidence type="ECO:0000256" key="3">
    <source>
        <dbReference type="ARBA" id="ARBA00022833"/>
    </source>
</evidence>